<accession>A0AAW8FHK8</accession>
<organism evidence="1 2">
    <name type="scientific">Streptomyces canus</name>
    <dbReference type="NCBI Taxonomy" id="58343"/>
    <lineage>
        <taxon>Bacteria</taxon>
        <taxon>Bacillati</taxon>
        <taxon>Actinomycetota</taxon>
        <taxon>Actinomycetes</taxon>
        <taxon>Kitasatosporales</taxon>
        <taxon>Streptomycetaceae</taxon>
        <taxon>Streptomyces</taxon>
        <taxon>Streptomyces aurantiacus group</taxon>
    </lineage>
</organism>
<proteinExistence type="predicted"/>
<comment type="caution">
    <text evidence="1">The sequence shown here is derived from an EMBL/GenBank/DDBJ whole genome shotgun (WGS) entry which is preliminary data.</text>
</comment>
<evidence type="ECO:0000313" key="2">
    <source>
        <dbReference type="Proteomes" id="UP001234216"/>
    </source>
</evidence>
<name>A0AAW8FHK8_9ACTN</name>
<sequence>MAARVRLTGRGSVRRDADLPVITSAAVLVEVIHPEIDEAVPTGSSRLRVSGTGSFRRCPARVGQWAVAMR</sequence>
<evidence type="ECO:0000313" key="1">
    <source>
        <dbReference type="EMBL" id="MDQ0909003.1"/>
    </source>
</evidence>
<protein>
    <submittedName>
        <fullName evidence="1">Uncharacterized protein</fullName>
    </submittedName>
</protein>
<dbReference type="AlphaFoldDB" id="A0AAW8FHK8"/>
<reference evidence="1" key="1">
    <citation type="submission" date="2023-07" db="EMBL/GenBank/DDBJ databases">
        <title>Comparative genomics of wheat-associated soil bacteria to identify genetic determinants of phenazine resistance.</title>
        <authorList>
            <person name="Mouncey N."/>
        </authorList>
    </citation>
    <scope>NUCLEOTIDE SEQUENCE</scope>
    <source>
        <strain evidence="1">V4I22</strain>
    </source>
</reference>
<gene>
    <name evidence="1" type="ORF">QFZ22_004988</name>
</gene>
<dbReference type="Proteomes" id="UP001234216">
    <property type="component" value="Unassembled WGS sequence"/>
</dbReference>
<dbReference type="EMBL" id="JAUSZV010000005">
    <property type="protein sequence ID" value="MDQ0909003.1"/>
    <property type="molecule type" value="Genomic_DNA"/>
</dbReference>